<dbReference type="Proteomes" id="UP000199647">
    <property type="component" value="Unassembled WGS sequence"/>
</dbReference>
<organism evidence="1 2">
    <name type="scientific">Faunimonas pinastri</name>
    <dbReference type="NCBI Taxonomy" id="1855383"/>
    <lineage>
        <taxon>Bacteria</taxon>
        <taxon>Pseudomonadati</taxon>
        <taxon>Pseudomonadota</taxon>
        <taxon>Alphaproteobacteria</taxon>
        <taxon>Hyphomicrobiales</taxon>
        <taxon>Afifellaceae</taxon>
        <taxon>Faunimonas</taxon>
    </lineage>
</organism>
<dbReference type="STRING" id="1855383.SAMN05216548_106196"/>
<dbReference type="Gene3D" id="3.30.70.1520">
    <property type="entry name" value="Heterotetrameric sarcosine oxidase"/>
    <property type="match status" value="1"/>
</dbReference>
<gene>
    <name evidence="1" type="ORF">SAMN05216548_106196</name>
</gene>
<dbReference type="GO" id="GO:0008115">
    <property type="term" value="F:sarcosine oxidase activity"/>
    <property type="evidence" value="ECO:0007669"/>
    <property type="project" value="InterPro"/>
</dbReference>
<dbReference type="EMBL" id="FOFG01000006">
    <property type="protein sequence ID" value="SEQ66977.1"/>
    <property type="molecule type" value="Genomic_DNA"/>
</dbReference>
<proteinExistence type="predicted"/>
<dbReference type="NCBIfam" id="TIGR01375">
    <property type="entry name" value="soxG"/>
    <property type="match status" value="1"/>
</dbReference>
<dbReference type="AlphaFoldDB" id="A0A1H9HXJ3"/>
<dbReference type="InterPro" id="IPR006280">
    <property type="entry name" value="SoxG_het"/>
</dbReference>
<reference evidence="1 2" key="1">
    <citation type="submission" date="2016-10" db="EMBL/GenBank/DDBJ databases">
        <authorList>
            <person name="de Groot N.N."/>
        </authorList>
    </citation>
    <scope>NUCLEOTIDE SEQUENCE [LARGE SCALE GENOMIC DNA]</scope>
    <source>
        <strain evidence="1 2">A52C2</strain>
    </source>
</reference>
<dbReference type="Gene3D" id="3.30.1360.120">
    <property type="entry name" value="Probable tRNA modification gtpase trme, domain 1"/>
    <property type="match status" value="1"/>
</dbReference>
<dbReference type="RefSeq" id="WP_092496544.1">
    <property type="nucleotide sequence ID" value="NZ_FOFG01000006.1"/>
</dbReference>
<dbReference type="Pfam" id="PF04268">
    <property type="entry name" value="SoxG"/>
    <property type="match status" value="1"/>
</dbReference>
<evidence type="ECO:0000313" key="2">
    <source>
        <dbReference type="Proteomes" id="UP000199647"/>
    </source>
</evidence>
<dbReference type="SUPFAM" id="SSF103025">
    <property type="entry name" value="Folate-binding domain"/>
    <property type="match status" value="1"/>
</dbReference>
<keyword evidence="2" id="KW-1185">Reference proteome</keyword>
<dbReference type="GO" id="GO:1901053">
    <property type="term" value="P:sarcosine catabolic process"/>
    <property type="evidence" value="ECO:0007669"/>
    <property type="project" value="InterPro"/>
</dbReference>
<dbReference type="InterPro" id="IPR027266">
    <property type="entry name" value="TrmE/GcvT-like"/>
</dbReference>
<dbReference type="InterPro" id="IPR007375">
    <property type="entry name" value="SoxG"/>
</dbReference>
<sequence length="193" mass="20928">MVETVAFPPARPIGPLDQRASHARARPAVRMALVPPGVRLSFRARDEAAIARAAEGFGVALPREACRFSSGGGRAALWLGPDEWMLLASGDPDTLFATLEGALTDLPHSLVDVSHRSVAFTVEGPEAAAVLNAGCPLDLSLQAFPVGMCTRTVLAKSEIVLRRTVETRFVVDAWRSFAAYVWQFLEEARREFL</sequence>
<protein>
    <submittedName>
        <fullName evidence="1">Sarcosine oxidase subunit gamma</fullName>
    </submittedName>
</protein>
<name>A0A1H9HXJ3_9HYPH</name>
<accession>A0A1H9HXJ3</accession>
<dbReference type="OrthoDB" id="9814782at2"/>
<evidence type="ECO:0000313" key="1">
    <source>
        <dbReference type="EMBL" id="SEQ66977.1"/>
    </source>
</evidence>